<organism evidence="2 3">
    <name type="scientific">Aquimonas voraii</name>
    <dbReference type="NCBI Taxonomy" id="265719"/>
    <lineage>
        <taxon>Bacteria</taxon>
        <taxon>Pseudomonadati</taxon>
        <taxon>Pseudomonadota</taxon>
        <taxon>Gammaproteobacteria</taxon>
        <taxon>Lysobacterales</taxon>
        <taxon>Lysobacteraceae</taxon>
        <taxon>Aquimonas</taxon>
    </lineage>
</organism>
<dbReference type="Gene3D" id="1.25.40.10">
    <property type="entry name" value="Tetratricopeptide repeat domain"/>
    <property type="match status" value="2"/>
</dbReference>
<evidence type="ECO:0000256" key="1">
    <source>
        <dbReference type="PROSITE-ProRule" id="PRU00339"/>
    </source>
</evidence>
<dbReference type="SUPFAM" id="SSF53335">
    <property type="entry name" value="S-adenosyl-L-methionine-dependent methyltransferases"/>
    <property type="match status" value="1"/>
</dbReference>
<gene>
    <name evidence="2" type="ORF">SAMN04488509_10551</name>
</gene>
<feature type="repeat" description="TPR" evidence="1">
    <location>
        <begin position="109"/>
        <end position="142"/>
    </location>
</feature>
<reference evidence="2 3" key="1">
    <citation type="submission" date="2016-10" db="EMBL/GenBank/DDBJ databases">
        <authorList>
            <person name="de Groot N.N."/>
        </authorList>
    </citation>
    <scope>NUCLEOTIDE SEQUENCE [LARGE SCALE GENOMIC DNA]</scope>
    <source>
        <strain evidence="2 3">DSM 16957</strain>
    </source>
</reference>
<dbReference type="SMART" id="SM00028">
    <property type="entry name" value="TPR"/>
    <property type="match status" value="4"/>
</dbReference>
<dbReference type="Pfam" id="PF13181">
    <property type="entry name" value="TPR_8"/>
    <property type="match status" value="1"/>
</dbReference>
<dbReference type="PROSITE" id="PS50005">
    <property type="entry name" value="TPR"/>
    <property type="match status" value="1"/>
</dbReference>
<name>A0A1G6WMN6_9GAMM</name>
<dbReference type="InterPro" id="IPR011990">
    <property type="entry name" value="TPR-like_helical_dom_sf"/>
</dbReference>
<dbReference type="AlphaFoldDB" id="A0A1G6WMN6"/>
<evidence type="ECO:0000313" key="2">
    <source>
        <dbReference type="EMBL" id="SDD66477.1"/>
    </source>
</evidence>
<dbReference type="Proteomes" id="UP000199603">
    <property type="component" value="Unassembled WGS sequence"/>
</dbReference>
<dbReference type="PANTHER" id="PTHR44809:SF1">
    <property type="entry name" value="PROTEIN O-MANNOSYL-TRANSFERASE TMTC1"/>
    <property type="match status" value="1"/>
</dbReference>
<dbReference type="InterPro" id="IPR029063">
    <property type="entry name" value="SAM-dependent_MTases_sf"/>
</dbReference>
<dbReference type="InterPro" id="IPR019734">
    <property type="entry name" value="TPR_rpt"/>
</dbReference>
<dbReference type="Gene3D" id="3.40.50.150">
    <property type="entry name" value="Vaccinia Virus protein VP39"/>
    <property type="match status" value="1"/>
</dbReference>
<dbReference type="PANTHER" id="PTHR44809">
    <property type="match status" value="1"/>
</dbReference>
<proteinExistence type="predicted"/>
<sequence>MDPTEHARELFFKALDHHQRGRLDEAETLYRQAMALVPERVSVLTNLSAVLVLKGQQAEARALAERALSLEPDCAEAHAILAEVKRGQQGPEVALAELERVLARSPEDPELHFHRSALLAELGRFDEALQASARALELRPDHIGNRAHHALLMASAGDGAGAQQALGALLREDSRPLAVGEAWAGLLLRRVAEAAGTLPDAVDTALLVRALDTPWASTRRLLELACRILQADPRTGPWLQRVRDAWPQPLSPHSWSDLRLGSAIYSQPLLRALLRQPVIPDADLQHLLLQVRGMLLERAARSSVAAPLDDAQLSFLCALAAHALRQHHVWPVPQDEQARVDALAERLRLALAQGEPWPSAWLPALLAYRPLSAIAAADALKTRAGPAPVQALLAQAAADPGPLPSLRWTHLPTPPRGLALADYLAERIAPFTLPRLPKLGEPRVLALAAGGGEWALELAVRLRGASIRALDTDARAAAALAEQAQRLRLPQLSVAQGGLEAAGAGGYTVIDSGRLLLTPGLLQARLNELRPWLAPRGLLRLRVPSARLRGALQAARQCLAHAGLEPGEADPRILRARLLELPAEHPAAALRALPEFHSLGPCQSLLCDWDAGPLGLLELIAAVHAAGLRLRGLELGFDERAALPKKGPLPADLPAWAALEAAHPRMFRDFYTLWVSP</sequence>
<dbReference type="Pfam" id="PF14559">
    <property type="entry name" value="TPR_19"/>
    <property type="match status" value="1"/>
</dbReference>
<dbReference type="STRING" id="265719.SAMN04488509_10551"/>
<dbReference type="SUPFAM" id="SSF48452">
    <property type="entry name" value="TPR-like"/>
    <property type="match status" value="1"/>
</dbReference>
<evidence type="ECO:0000313" key="3">
    <source>
        <dbReference type="Proteomes" id="UP000199603"/>
    </source>
</evidence>
<protein>
    <submittedName>
        <fullName evidence="2">Tetratricopeptide repeat-containing protein</fullName>
    </submittedName>
</protein>
<keyword evidence="3" id="KW-1185">Reference proteome</keyword>
<dbReference type="InterPro" id="IPR052943">
    <property type="entry name" value="TMTC_O-mannosyl-trnsfr"/>
</dbReference>
<accession>A0A1G6WMN6</accession>
<dbReference type="EMBL" id="FNAG01000005">
    <property type="protein sequence ID" value="SDD66477.1"/>
    <property type="molecule type" value="Genomic_DNA"/>
</dbReference>
<dbReference type="RefSeq" id="WP_091242181.1">
    <property type="nucleotide sequence ID" value="NZ_FNAG01000005.1"/>
</dbReference>
<keyword evidence="1" id="KW-0802">TPR repeat</keyword>